<feature type="region of interest" description="Disordered" evidence="1">
    <location>
        <begin position="1"/>
        <end position="20"/>
    </location>
</feature>
<dbReference type="Proteomes" id="UP001258207">
    <property type="component" value="Chromosome"/>
</dbReference>
<dbReference type="EMBL" id="CP134081">
    <property type="protein sequence ID" value="WNC09322.1"/>
    <property type="molecule type" value="Genomic_DNA"/>
</dbReference>
<organism evidence="2 3">
    <name type="scientific">Pseudomonas coleopterorum</name>
    <dbReference type="NCBI Taxonomy" id="1605838"/>
    <lineage>
        <taxon>Bacteria</taxon>
        <taxon>Pseudomonadati</taxon>
        <taxon>Pseudomonadota</taxon>
        <taxon>Gammaproteobacteria</taxon>
        <taxon>Pseudomonadales</taxon>
        <taxon>Pseudomonadaceae</taxon>
        <taxon>Pseudomonas</taxon>
    </lineage>
</organism>
<sequence length="286" mass="32044">MSSGKQGSKKKQRMAPPKSGTCALLGVQGTFAKAHLIPRAFTGTDVPGERFIEAGRGHRPVRRFSSWYDHQLVITDGEKILSDLDNDGIAELRKKRLVWSGFGGKKSLDTDDLLVPPDPHSGISIRSVTSLNSDKIRLFLLSVLWRSLRTKIKEFSYLENIGLDLDVLGRHIAAKDPGHPSYLPIMLSQISTVGFTHNHSPTIQEIEHPDGNGGTQPQQFYRLYMQGLIAHIYPENCQEIFERSRAAFVGGSDALMVIAHKFENSRQFLDAKETMTQSMRDWPGFR</sequence>
<evidence type="ECO:0000313" key="2">
    <source>
        <dbReference type="EMBL" id="WNC09322.1"/>
    </source>
</evidence>
<name>A0AAJ6LYH2_9PSED</name>
<protein>
    <submittedName>
        <fullName evidence="2">Uncharacterized protein</fullName>
    </submittedName>
</protein>
<gene>
    <name evidence="2" type="ORF">RI108_18960</name>
</gene>
<dbReference type="AlphaFoldDB" id="A0AAJ6LYH2"/>
<accession>A0AAJ6LYH2</accession>
<proteinExistence type="predicted"/>
<evidence type="ECO:0000313" key="3">
    <source>
        <dbReference type="Proteomes" id="UP001258207"/>
    </source>
</evidence>
<dbReference type="RefSeq" id="WP_310791748.1">
    <property type="nucleotide sequence ID" value="NZ_CP134081.1"/>
</dbReference>
<reference evidence="2" key="1">
    <citation type="submission" date="2023-09" db="EMBL/GenBank/DDBJ databases">
        <title>First report of Pseudomonas coleopterorum DJ13 causing leaf spot on Rhododendron pulchrum Sweet in China.</title>
        <authorList>
            <person name="Zhang Y."/>
        </authorList>
    </citation>
    <scope>NUCLEOTIDE SEQUENCE</scope>
    <source>
        <strain evidence="2">DJ13</strain>
    </source>
</reference>
<evidence type="ECO:0000256" key="1">
    <source>
        <dbReference type="SAM" id="MobiDB-lite"/>
    </source>
</evidence>